<keyword evidence="7" id="KW-0378">Hydrolase</keyword>
<evidence type="ECO:0000313" key="19">
    <source>
        <dbReference type="Proteomes" id="UP000694888"/>
    </source>
</evidence>
<feature type="transmembrane region" description="Helical" evidence="15">
    <location>
        <begin position="65"/>
        <end position="81"/>
    </location>
</feature>
<feature type="compositionally biased region" description="Polar residues" evidence="14">
    <location>
        <begin position="15"/>
        <end position="24"/>
    </location>
</feature>
<name>A0ABM1VZ20_APLCA</name>
<feature type="transmembrane region" description="Helical" evidence="15">
    <location>
        <begin position="490"/>
        <end position="509"/>
    </location>
</feature>
<evidence type="ECO:0000256" key="4">
    <source>
        <dbReference type="ARBA" id="ARBA00022670"/>
    </source>
</evidence>
<accession>A0ABM1VZ20</accession>
<evidence type="ECO:0000256" key="14">
    <source>
        <dbReference type="SAM" id="MobiDB-lite"/>
    </source>
</evidence>
<dbReference type="PANTHER" id="PTHR12147:SF22">
    <property type="entry name" value="ENDOPLASMIC RETICULUM METALLOPEPTIDASE 1"/>
    <property type="match status" value="1"/>
</dbReference>
<feature type="transmembrane region" description="Helical" evidence="15">
    <location>
        <begin position="576"/>
        <end position="604"/>
    </location>
</feature>
<feature type="transmembrane region" description="Helical" evidence="15">
    <location>
        <begin position="616"/>
        <end position="638"/>
    </location>
</feature>
<evidence type="ECO:0000256" key="12">
    <source>
        <dbReference type="ARBA" id="ARBA00023136"/>
    </source>
</evidence>
<keyword evidence="19" id="KW-1185">Reference proteome</keyword>
<keyword evidence="5 15" id="KW-0812">Transmembrane</keyword>
<feature type="transmembrane region" description="Helical" evidence="15">
    <location>
        <begin position="549"/>
        <end position="569"/>
    </location>
</feature>
<keyword evidence="12 15" id="KW-0472">Membrane</keyword>
<evidence type="ECO:0000256" key="5">
    <source>
        <dbReference type="ARBA" id="ARBA00022692"/>
    </source>
</evidence>
<dbReference type="RefSeq" id="XP_035827663.1">
    <property type="nucleotide sequence ID" value="XM_035971770.1"/>
</dbReference>
<proteinExistence type="inferred from homology"/>
<evidence type="ECO:0000256" key="3">
    <source>
        <dbReference type="ARBA" id="ARBA00010918"/>
    </source>
</evidence>
<feature type="domain" description="Endoplasmic reticulum metallopeptidase 1/1-A TM" evidence="18">
    <location>
        <begin position="448"/>
        <end position="658"/>
    </location>
</feature>
<evidence type="ECO:0000256" key="7">
    <source>
        <dbReference type="ARBA" id="ARBA00022801"/>
    </source>
</evidence>
<dbReference type="Proteomes" id="UP000694888">
    <property type="component" value="Unplaced"/>
</dbReference>
<protein>
    <submittedName>
        <fullName evidence="20">Endoplasmic reticulum metallopeptidase 1</fullName>
    </submittedName>
</protein>
<keyword evidence="11" id="KW-0482">Metalloprotease</keyword>
<dbReference type="Pfam" id="PF04389">
    <property type="entry name" value="Peptidase_M28"/>
    <property type="match status" value="1"/>
</dbReference>
<feature type="transmembrane region" description="Helical" evidence="15">
    <location>
        <begin position="446"/>
        <end position="470"/>
    </location>
</feature>
<keyword evidence="4" id="KW-0645">Protease</keyword>
<organism evidence="19 20">
    <name type="scientific">Aplysia californica</name>
    <name type="common">California sea hare</name>
    <dbReference type="NCBI Taxonomy" id="6500"/>
    <lineage>
        <taxon>Eukaryota</taxon>
        <taxon>Metazoa</taxon>
        <taxon>Spiralia</taxon>
        <taxon>Lophotrochozoa</taxon>
        <taxon>Mollusca</taxon>
        <taxon>Gastropoda</taxon>
        <taxon>Heterobranchia</taxon>
        <taxon>Euthyneura</taxon>
        <taxon>Tectipleura</taxon>
        <taxon>Aplysiida</taxon>
        <taxon>Aplysioidea</taxon>
        <taxon>Aplysiidae</taxon>
        <taxon>Aplysia</taxon>
    </lineage>
</organism>
<reference evidence="20" key="1">
    <citation type="submission" date="2025-08" db="UniProtKB">
        <authorList>
            <consortium name="RefSeq"/>
        </authorList>
    </citation>
    <scope>IDENTIFICATION</scope>
</reference>
<evidence type="ECO:0000256" key="2">
    <source>
        <dbReference type="ARBA" id="ARBA00004477"/>
    </source>
</evidence>
<keyword evidence="8" id="KW-0256">Endoplasmic reticulum</keyword>
<evidence type="ECO:0000256" key="8">
    <source>
        <dbReference type="ARBA" id="ARBA00022824"/>
    </source>
</evidence>
<evidence type="ECO:0000256" key="6">
    <source>
        <dbReference type="ARBA" id="ARBA00022723"/>
    </source>
</evidence>
<feature type="region of interest" description="Disordered" evidence="14">
    <location>
        <begin position="1"/>
        <end position="57"/>
    </location>
</feature>
<comment type="similarity">
    <text evidence="3">Belongs to the peptidase M28 family.</text>
</comment>
<dbReference type="Pfam" id="PF22248">
    <property type="entry name" value="ERMP1_C"/>
    <property type="match status" value="1"/>
</dbReference>
<evidence type="ECO:0000256" key="1">
    <source>
        <dbReference type="ARBA" id="ARBA00001947"/>
    </source>
</evidence>
<feature type="transmembrane region" description="Helical" evidence="15">
    <location>
        <begin position="650"/>
        <end position="670"/>
    </location>
</feature>
<evidence type="ECO:0000256" key="13">
    <source>
        <dbReference type="ARBA" id="ARBA00023180"/>
    </source>
</evidence>
<comment type="subcellular location">
    <subcellularLocation>
        <location evidence="2">Endoplasmic reticulum membrane</location>
        <topology evidence="2">Multi-pass membrane protein</topology>
    </subcellularLocation>
</comment>
<evidence type="ECO:0000259" key="18">
    <source>
        <dbReference type="Pfam" id="PF22249"/>
    </source>
</evidence>
<sequence length="909" mass="101137">MESDAADVDVRRRNFPNNADQNPLRSRLGANEGQGANDFHDAQPSSGPRGQNRRSIVGKPRASKAYVAIGIVYLCIGVFVHHRMNSYPIPKCWKNSESFEFREENARAHLDELTGLGPRVSGSDANMKAEEYILQMIASIQRSKKSHFKMTVDVQVTSGGLTLDFNNVGIGEFTSVYQDLRNVIVKVSPVSEANNSVLVNCHYDSVIDSPGAGDDAASCAVMLEMMRALTQGELVLLHNIVFLFNSAEENILQTSHGFITQHPWAPSIKAFVNLDSAGAGGWEIVFQTGPEHPWLIKAYIESAPYPHASVIGQEIFQTGLIPSDTDFRIFRDYGNIPGIDIAHIKNGYVYHTRNDLPRFIPPGCMQRGGENVLSLLKTLSTSMKLVDPGADKHGSMVFFDFLGFFMVAYPKRIAMLLNWTTVIYVYIAFVKRLLRDRSSAGMGSVLKMMLWSVLSILATWVVIVLATLAMALTLTLCQRNLAYYTHNLNIIWLFVLPSTSAAIGFHLFLKKKVFPQVSAASMVVMLQNGNLMLWSLVLALATLGGLMSSYLPLVFVLWPVICYTVLDLLGFKPTGVLFNLVGGLVPSVLIVYLSYTLLMFLIPIMGRVGMEASPDVLVGLLCALPVIVCLPYQVGFVYTHHHVGRVISTTMAVILLGLCAVLFTSAGFPYSSSPLDASPQRAMFVHYDRKFHSYEGGVVQTDANVWYKPLDFHGGRLLEIYSPSIFSNAKKASCDGVYCGRPYLYPFLPLVNPRKTYDFPASSLNVTRVEVVKEERQRLSDDKVRLNFSMTGPSHVTIFISELPKVKVTEWTFGEKVPVEVHTIPPIHGPTFFIYYSHAGPPNTTWHFSLDVQVKPEKDLNSPLITMGFAGHHLHGPNQITEDVKRLENLLPPWMMAVRWSATYDQFVF</sequence>
<dbReference type="InterPro" id="IPR045175">
    <property type="entry name" value="M28_fam"/>
</dbReference>
<evidence type="ECO:0000256" key="9">
    <source>
        <dbReference type="ARBA" id="ARBA00022833"/>
    </source>
</evidence>
<dbReference type="PANTHER" id="PTHR12147">
    <property type="entry name" value="METALLOPEPTIDASE M28 FAMILY MEMBER"/>
    <property type="match status" value="1"/>
</dbReference>
<dbReference type="Gene3D" id="3.40.630.10">
    <property type="entry name" value="Zn peptidases"/>
    <property type="match status" value="1"/>
</dbReference>
<keyword evidence="6" id="KW-0479">Metal-binding</keyword>
<feature type="transmembrane region" description="Helical" evidence="15">
    <location>
        <begin position="521"/>
        <end position="543"/>
    </location>
</feature>
<dbReference type="Pfam" id="PF22249">
    <property type="entry name" value="ERMP1-TM"/>
    <property type="match status" value="1"/>
</dbReference>
<evidence type="ECO:0000256" key="11">
    <source>
        <dbReference type="ARBA" id="ARBA00023049"/>
    </source>
</evidence>
<dbReference type="CDD" id="cd03875">
    <property type="entry name" value="M28_Fxna_like"/>
    <property type="match status" value="1"/>
</dbReference>
<keyword evidence="9" id="KW-0862">Zinc</keyword>
<feature type="domain" description="Peptidase M28" evidence="16">
    <location>
        <begin position="182"/>
        <end position="375"/>
    </location>
</feature>
<dbReference type="InterPro" id="IPR007484">
    <property type="entry name" value="Peptidase_M28"/>
</dbReference>
<keyword evidence="13" id="KW-0325">Glycoprotein</keyword>
<gene>
    <name evidence="20" type="primary">LOC101847062</name>
</gene>
<dbReference type="InterPro" id="IPR053974">
    <property type="entry name" value="ERMP1_1-A_TM"/>
</dbReference>
<keyword evidence="10 15" id="KW-1133">Transmembrane helix</keyword>
<dbReference type="InterPro" id="IPR048024">
    <property type="entry name" value="Fxna-like_M28_dom"/>
</dbReference>
<dbReference type="InterPro" id="IPR053973">
    <property type="entry name" value="ERMP1-like_C"/>
</dbReference>
<evidence type="ECO:0000313" key="20">
    <source>
        <dbReference type="RefSeq" id="XP_035827663.1"/>
    </source>
</evidence>
<dbReference type="SUPFAM" id="SSF53187">
    <property type="entry name" value="Zn-dependent exopeptidases"/>
    <property type="match status" value="1"/>
</dbReference>
<evidence type="ECO:0000256" key="15">
    <source>
        <dbReference type="SAM" id="Phobius"/>
    </source>
</evidence>
<evidence type="ECO:0000259" key="17">
    <source>
        <dbReference type="Pfam" id="PF22248"/>
    </source>
</evidence>
<feature type="domain" description="Endoplasmic reticulum metallopeptidase 1-like C-terminal" evidence="17">
    <location>
        <begin position="678"/>
        <end position="907"/>
    </location>
</feature>
<evidence type="ECO:0000256" key="10">
    <source>
        <dbReference type="ARBA" id="ARBA00022989"/>
    </source>
</evidence>
<comment type="cofactor">
    <cofactor evidence="1">
        <name>Zn(2+)</name>
        <dbReference type="ChEBI" id="CHEBI:29105"/>
    </cofactor>
</comment>
<feature type="transmembrane region" description="Helical" evidence="15">
    <location>
        <begin position="416"/>
        <end position="434"/>
    </location>
</feature>
<dbReference type="GeneID" id="101847062"/>
<evidence type="ECO:0000259" key="16">
    <source>
        <dbReference type="Pfam" id="PF04389"/>
    </source>
</evidence>